<evidence type="ECO:0000313" key="3">
    <source>
        <dbReference type="Proteomes" id="UP000193240"/>
    </source>
</evidence>
<dbReference type="InParanoid" id="A0A1Y2MB35"/>
<keyword evidence="1" id="KW-0175">Coiled coil</keyword>
<dbReference type="Proteomes" id="UP000193240">
    <property type="component" value="Unassembled WGS sequence"/>
</dbReference>
<dbReference type="EMBL" id="KZ107839">
    <property type="protein sequence ID" value="OSS53310.1"/>
    <property type="molecule type" value="Genomic_DNA"/>
</dbReference>
<evidence type="ECO:0000313" key="2">
    <source>
        <dbReference type="EMBL" id="OSS53310.1"/>
    </source>
</evidence>
<sequence>MALSPLQLTITLIATTLLVLPVIAFLAYTYARYGGPCALLRQHRLRREARRKAADIEADMRRLEERHRKAQQQISLETLEGLYRANNLAGSRTAPHPVSEAMDPSFDDIAASVNGLTLSESTNIGSEDESSHLALLTRTEQFRATTKTMTKVMRGHIQRSGGDVENLLEPLLSHFDANIEVIIKKVLIHYNDESVPWRIAAERYQQAAGPHDDLHIDHYFGVPYYVTYKSEQYYEHGERIRSYKGYAVAFQQQKDRDDLEARRQANKDWIDLWIRVLNTTPERSTLFSPPANYPNENLILDVPKYLFRTFDAASEGINDASVIASRRSSRRDILSLERQFMRDITLLNTYNAAVKKVGDPMQQFFRFRLDTEDYYNGEYLSQGRFSHAGGSCMMSLQQLVDAGLYELYPEFEDNKGKKRWAKQALSLRQKWKSVQGTNNREVELALEINRKCFGGFDPCDIGALILAFRYRRISVGKDKGHSDLPAGIRPS</sequence>
<keyword evidence="3" id="KW-1185">Reference proteome</keyword>
<dbReference type="STRING" id="105696.A0A1Y2MB35"/>
<gene>
    <name evidence="2" type="ORF">B5807_02924</name>
</gene>
<feature type="coiled-coil region" evidence="1">
    <location>
        <begin position="46"/>
        <end position="80"/>
    </location>
</feature>
<evidence type="ECO:0000256" key="1">
    <source>
        <dbReference type="SAM" id="Coils"/>
    </source>
</evidence>
<dbReference type="OMA" id="YYEHENR"/>
<dbReference type="AlphaFoldDB" id="A0A1Y2MB35"/>
<protein>
    <submittedName>
        <fullName evidence="2">Uncharacterized protein</fullName>
    </submittedName>
</protein>
<accession>A0A1Y2MB35</accession>
<proteinExistence type="predicted"/>
<reference evidence="2 3" key="1">
    <citation type="journal article" date="2017" name="Genome Announc.">
        <title>Genome sequence of the saprophytic ascomycete Epicoccum nigrum ICMP 19927 strain isolated from New Zealand.</title>
        <authorList>
            <person name="Fokin M."/>
            <person name="Fleetwood D."/>
            <person name="Weir B.S."/>
            <person name="Villas-Boas S.G."/>
        </authorList>
    </citation>
    <scope>NUCLEOTIDE SEQUENCE [LARGE SCALE GENOMIC DNA]</scope>
    <source>
        <strain evidence="2 3">ICMP 19927</strain>
    </source>
</reference>
<organism evidence="2 3">
    <name type="scientific">Epicoccum nigrum</name>
    <name type="common">Soil fungus</name>
    <name type="synonym">Epicoccum purpurascens</name>
    <dbReference type="NCBI Taxonomy" id="105696"/>
    <lineage>
        <taxon>Eukaryota</taxon>
        <taxon>Fungi</taxon>
        <taxon>Dikarya</taxon>
        <taxon>Ascomycota</taxon>
        <taxon>Pezizomycotina</taxon>
        <taxon>Dothideomycetes</taxon>
        <taxon>Pleosporomycetidae</taxon>
        <taxon>Pleosporales</taxon>
        <taxon>Pleosporineae</taxon>
        <taxon>Didymellaceae</taxon>
        <taxon>Epicoccum</taxon>
    </lineage>
</organism>
<name>A0A1Y2MB35_EPING</name>